<dbReference type="Proteomes" id="UP000295793">
    <property type="component" value="Unassembled WGS sequence"/>
</dbReference>
<dbReference type="AlphaFoldDB" id="A0A4R3I704"/>
<reference evidence="2 3" key="1">
    <citation type="submission" date="2019-03" db="EMBL/GenBank/DDBJ databases">
        <title>Genomic Encyclopedia of Archaeal and Bacterial Type Strains, Phase II (KMG-II): from individual species to whole genera.</title>
        <authorList>
            <person name="Goeker M."/>
        </authorList>
    </citation>
    <scope>NUCLEOTIDE SEQUENCE [LARGE SCALE GENOMIC DNA]</scope>
    <source>
        <strain evidence="2 3">DSM 15388</strain>
    </source>
</reference>
<dbReference type="RefSeq" id="WP_132701459.1">
    <property type="nucleotide sequence ID" value="NZ_SLZR01000007.1"/>
</dbReference>
<evidence type="ECO:0000259" key="1">
    <source>
        <dbReference type="Pfam" id="PF09836"/>
    </source>
</evidence>
<dbReference type="Pfam" id="PF09836">
    <property type="entry name" value="DUF2063"/>
    <property type="match status" value="1"/>
</dbReference>
<organism evidence="2 3">
    <name type="scientific">Reinekea marinisedimentorum</name>
    <dbReference type="NCBI Taxonomy" id="230495"/>
    <lineage>
        <taxon>Bacteria</taxon>
        <taxon>Pseudomonadati</taxon>
        <taxon>Pseudomonadota</taxon>
        <taxon>Gammaproteobacteria</taxon>
        <taxon>Oceanospirillales</taxon>
        <taxon>Saccharospirillaceae</taxon>
        <taxon>Reinekea</taxon>
    </lineage>
</organism>
<evidence type="ECO:0000313" key="2">
    <source>
        <dbReference type="EMBL" id="TCS41009.1"/>
    </source>
</evidence>
<gene>
    <name evidence="2" type="ORF">BCF53_10722</name>
</gene>
<protein>
    <recommendedName>
        <fullName evidence="1">Putative DNA-binding domain-containing protein</fullName>
    </recommendedName>
</protein>
<name>A0A4R3I704_9GAMM</name>
<comment type="caution">
    <text evidence="2">The sequence shown here is derived from an EMBL/GenBank/DDBJ whole genome shotgun (WGS) entry which is preliminary data.</text>
</comment>
<proteinExistence type="predicted"/>
<feature type="domain" description="Putative DNA-binding" evidence="1">
    <location>
        <begin position="3"/>
        <end position="90"/>
    </location>
</feature>
<sequence length="254" mass="28809">MSFQSDFAEYLRTGKPQQLQNYIDGDYNANILAVYRNGFYKACVAALAANYPVTKILFGEPRFNFLAQRHVDLHPPQQGTLVGYGDSFIETIKAFFAEQNEDLPQAYVDIALLDRTWLSCLNGADDDHRLSVEQIQHHAAQGQDIENIRVKLAANVFMHSMEPQAFNFWYSSQHPGQNHEATNLPQQTQLLIWRAAGRVQVRELNPADYCFFSQVQKQKTLGEVIATTTTRFPDFDVEACFAACLQNGLLSQTH</sequence>
<keyword evidence="3" id="KW-1185">Reference proteome</keyword>
<accession>A0A4R3I704</accession>
<dbReference type="OrthoDB" id="4146344at2"/>
<evidence type="ECO:0000313" key="3">
    <source>
        <dbReference type="Proteomes" id="UP000295793"/>
    </source>
</evidence>
<dbReference type="EMBL" id="SLZR01000007">
    <property type="protein sequence ID" value="TCS41009.1"/>
    <property type="molecule type" value="Genomic_DNA"/>
</dbReference>
<dbReference type="InterPro" id="IPR018640">
    <property type="entry name" value="DUF2063"/>
</dbReference>